<dbReference type="EMBL" id="JACHJS010000001">
    <property type="protein sequence ID" value="MBB4965755.1"/>
    <property type="molecule type" value="Genomic_DNA"/>
</dbReference>
<dbReference type="InterPro" id="IPR011765">
    <property type="entry name" value="Pept_M16_N"/>
</dbReference>
<dbReference type="GO" id="GO:0046872">
    <property type="term" value="F:metal ion binding"/>
    <property type="evidence" value="ECO:0007669"/>
    <property type="project" value="InterPro"/>
</dbReference>
<keyword evidence="5" id="KW-1185">Reference proteome</keyword>
<feature type="domain" description="Peptidase M16 N-terminal" evidence="2">
    <location>
        <begin position="16"/>
        <end position="156"/>
    </location>
</feature>
<protein>
    <submittedName>
        <fullName evidence="4">Putative Zn-dependent peptidase</fullName>
    </submittedName>
</protein>
<comment type="similarity">
    <text evidence="1">Belongs to the peptidase M16 family.</text>
</comment>
<reference evidence="4 5" key="1">
    <citation type="submission" date="2020-08" db="EMBL/GenBank/DDBJ databases">
        <title>Sequencing the genomes of 1000 actinobacteria strains.</title>
        <authorList>
            <person name="Klenk H.-P."/>
        </authorList>
    </citation>
    <scope>NUCLEOTIDE SEQUENCE [LARGE SCALE GENOMIC DNA]</scope>
    <source>
        <strain evidence="4 5">DSM 45084</strain>
    </source>
</reference>
<dbReference type="SUPFAM" id="SSF63411">
    <property type="entry name" value="LuxS/MPP-like metallohydrolase"/>
    <property type="match status" value="2"/>
</dbReference>
<accession>A0A7W7T384</accession>
<evidence type="ECO:0000313" key="5">
    <source>
        <dbReference type="Proteomes" id="UP000542674"/>
    </source>
</evidence>
<dbReference type="InterPro" id="IPR011249">
    <property type="entry name" value="Metalloenz_LuxS/M16"/>
</dbReference>
<dbReference type="AlphaFoldDB" id="A0A7W7T384"/>
<evidence type="ECO:0000313" key="4">
    <source>
        <dbReference type="EMBL" id="MBB4965755.1"/>
    </source>
</evidence>
<organism evidence="4 5">
    <name type="scientific">Saccharothrix violaceirubra</name>
    <dbReference type="NCBI Taxonomy" id="413306"/>
    <lineage>
        <taxon>Bacteria</taxon>
        <taxon>Bacillati</taxon>
        <taxon>Actinomycetota</taxon>
        <taxon>Actinomycetes</taxon>
        <taxon>Pseudonocardiales</taxon>
        <taxon>Pseudonocardiaceae</taxon>
        <taxon>Saccharothrix</taxon>
    </lineage>
</organism>
<proteinExistence type="inferred from homology"/>
<dbReference type="InterPro" id="IPR050361">
    <property type="entry name" value="MPP/UQCRC_Complex"/>
</dbReference>
<evidence type="ECO:0000256" key="1">
    <source>
        <dbReference type="ARBA" id="ARBA00007261"/>
    </source>
</evidence>
<evidence type="ECO:0000259" key="2">
    <source>
        <dbReference type="Pfam" id="PF00675"/>
    </source>
</evidence>
<gene>
    <name evidence="4" type="ORF">F4559_003114</name>
</gene>
<dbReference type="RefSeq" id="WP_184669419.1">
    <property type="nucleotide sequence ID" value="NZ_BAABAI010000038.1"/>
</dbReference>
<dbReference type="Gene3D" id="3.30.830.10">
    <property type="entry name" value="Metalloenzyme, LuxS/M16 peptidase-like"/>
    <property type="match status" value="2"/>
</dbReference>
<dbReference type="InterPro" id="IPR007863">
    <property type="entry name" value="Peptidase_M16_C"/>
</dbReference>
<dbReference type="Pfam" id="PF05193">
    <property type="entry name" value="Peptidase_M16_C"/>
    <property type="match status" value="1"/>
</dbReference>
<dbReference type="PANTHER" id="PTHR11851:SF49">
    <property type="entry name" value="MITOCHONDRIAL-PROCESSING PEPTIDASE SUBUNIT ALPHA"/>
    <property type="match status" value="1"/>
</dbReference>
<feature type="domain" description="Peptidase M16 C-terminal" evidence="3">
    <location>
        <begin position="166"/>
        <end position="336"/>
    </location>
</feature>
<sequence>MTEIHRGTVGGLTVLCVPDHRLRTVSLALGLAYGARFDPPGQGGVAHLLEHVLMAGETGREHSFCEQVERLGGHANAQTAPDTMAFYAQVAAEDVDRVAPDLCAAVLAPEIGAADFDREREVVLQELAGAAADPGDVVQDAFLAAAFAGHPLGRPVGGVPDELRALNLDDVVTAHERVFSTRPAALVAVGPLEVDRVVDLIAGAVPRRRAAEFVPTTPEPLSPVVADGPHDGFSWLCTGSRAPSRHEGDHSAYVVLACLLGSSPASVLYRKLRVERALSYSFQAWTTAYAESGVWRVLVGTDSSTVDDCRVAVRAALTEMATGGPASADLDAARRQARMDLVRTAEAPLDLAVHLLKRTWAGAVDWTVDGGIAGVTGVSAERVRLAARQVLDGLVEVVRP</sequence>
<evidence type="ECO:0000259" key="3">
    <source>
        <dbReference type="Pfam" id="PF05193"/>
    </source>
</evidence>
<dbReference type="PANTHER" id="PTHR11851">
    <property type="entry name" value="METALLOPROTEASE"/>
    <property type="match status" value="1"/>
</dbReference>
<name>A0A7W7T384_9PSEU</name>
<dbReference type="Proteomes" id="UP000542674">
    <property type="component" value="Unassembled WGS sequence"/>
</dbReference>
<dbReference type="Pfam" id="PF00675">
    <property type="entry name" value="Peptidase_M16"/>
    <property type="match status" value="1"/>
</dbReference>
<comment type="caution">
    <text evidence="4">The sequence shown here is derived from an EMBL/GenBank/DDBJ whole genome shotgun (WGS) entry which is preliminary data.</text>
</comment>